<keyword evidence="2" id="KW-1185">Reference proteome</keyword>
<evidence type="ECO:0000313" key="2">
    <source>
        <dbReference type="Proteomes" id="UP001057402"/>
    </source>
</evidence>
<dbReference type="EMBL" id="CM042888">
    <property type="protein sequence ID" value="KAI4325202.1"/>
    <property type="molecule type" value="Genomic_DNA"/>
</dbReference>
<sequence>MAASAATTNHRVFIRTEASTYSRSHSQPKSNHLSFLASSPYHISLHLPLPNRRLLTLTPHAALHLIDSSQTSSSSSPVSPPSDKPTILVSEKLGNAGIDLLKAHATVDCSYDLSPQELCDKVSSCDALIVRSGTKVTRQVFEASKGRLKVVGRAGVGIDNVDLQAATEFGCLVVNAPTANTIAAAEHGIALLAAMARNVAQADASTKAGKWERNKYVGVSMVGKTLAIMGFGKVGSEVARRAKGLGMNVIAHDPYAPADRARAMGVELVSFDQAISTADFLSLHMPLTPATSKVFNDETFAKMKKGVRIVNVARGGVIDEDALVRALESGIVAQAALDVFTEEPPSKESKLVHHPNVTVTPHLGASTKEAQEGVAIEIAEAVVGALNGELSATAVNAPMVPPDVLSELAPYVTLAEKLGRLAVQLVAGGSGVQAVKIVYKSARDTDDLDTRLLRAMVTKGIIEPISSAFINLVNADYTAKQKGLRISEERVTVDSSPESPVHSIQVKIPNVGSKFASAVTENGVISIEGQVDQPGMIGQVGNILGEHNVNVSFMTVGRTVRHKQAIMAIGVDEEPSKETLSKIGQVMFLSFLLLSTSCFFLSFCASAAALPPDALTLLSLLRYFPNPPPSWNSSHPSPCSSWSGVQCDHARRVVSLSLPSSGLRGRLGPEIGNLTRLRTLDLGSNLLSGVIPPQLANCTRLEYVDLSLNGFDGGIDFEGCLGKLRNLESLILYSNSLSGEIPASLFRLPRLRYLYLHLNHFTGSIPRNVGESREVLILWLYGNMLSGAIPDSIGNCRNLQELYLNDNRLVGVLPWSLNFLGSLAYLDVSNNNLSGEIPIGSMDCPNLTTLVVSYNTFNCSLPSGLGECSNLVTLAAVHANLTGPIPSTLGKLGKLSYLYINENRLSGKIPAELGNCKSLQSLRADINQLDGVIPEELGGLRELQDLFLFSNRLSGEIPLSIWKIPALRNIVMYNNSLSGELPREMTKLRNLQNISLFNNLFSGEIPQGLGINISLVEVELTNNQFTGSIPPHLCHGNKLSVLNLGLNKFQGSIPADIGRCSTLWRLILKGNILSGTLPEFVGNPNLAYMDASLNNIVGRIPSSLGNCRNLSTIDLSMNRLTGPIPQELGHLENLVLLNLSQNYLAGALPSELSLCYKLEKLDIGFNDLNGSLLLSSGCWRSLSSLVLTRNHFSGGFPSVLSGLENLLELKMGRNQFEGEIPSLIGGLTSLTYDLDLSINRFSGQLPPGIGQLKMLQRLDVASNNFSGSLAVLENLRSLVEVNVSFNLFTGPIPGLAMNWLNSSPASFVGNAGLCILCPQPDIAKCIGDINLPSCKMPKHQKNLRRVDIIFISLGSVCFAAFMLLGLVCSCRRKRQDFKICRQDGPTTLLNKLFDATDNLNGKYIIGKGGHGVVYKALLTPENVYALKKLSFVGLKGGRPSLIREIQTMKNLRHRNLVKLEEFWLRQDCGLLLYRYMENGSLSHVLHEKSDGDSTLGWKVRHKISIGTAHGLAYLHHDCNPSVIHRDIKPANILLDSEMEPHISDFGIATILEGSCLGTGTPSATLAGTVGYIAPENAFMTKRSRESDVYSFGVVLLELITRRRAVDPELLPDTDLVSWVRSTWMSTEDIREIVDSGLADELLDSSIRQQVTEALLVALRCTHEEPSRRPNMREVVNQLVDAASLQRGSKFR</sequence>
<proteinExistence type="predicted"/>
<dbReference type="Proteomes" id="UP001057402">
    <property type="component" value="Chromosome 9"/>
</dbReference>
<gene>
    <name evidence="1" type="ORF">MLD38_030620</name>
</gene>
<organism evidence="1 2">
    <name type="scientific">Melastoma candidum</name>
    <dbReference type="NCBI Taxonomy" id="119954"/>
    <lineage>
        <taxon>Eukaryota</taxon>
        <taxon>Viridiplantae</taxon>
        <taxon>Streptophyta</taxon>
        <taxon>Embryophyta</taxon>
        <taxon>Tracheophyta</taxon>
        <taxon>Spermatophyta</taxon>
        <taxon>Magnoliopsida</taxon>
        <taxon>eudicotyledons</taxon>
        <taxon>Gunneridae</taxon>
        <taxon>Pentapetalae</taxon>
        <taxon>rosids</taxon>
        <taxon>malvids</taxon>
        <taxon>Myrtales</taxon>
        <taxon>Melastomataceae</taxon>
        <taxon>Melastomatoideae</taxon>
        <taxon>Melastomateae</taxon>
        <taxon>Melastoma</taxon>
    </lineage>
</organism>
<protein>
    <submittedName>
        <fullName evidence="1">Uncharacterized protein</fullName>
    </submittedName>
</protein>
<evidence type="ECO:0000313" key="1">
    <source>
        <dbReference type="EMBL" id="KAI4325202.1"/>
    </source>
</evidence>
<comment type="caution">
    <text evidence="1">The sequence shown here is derived from an EMBL/GenBank/DDBJ whole genome shotgun (WGS) entry which is preliminary data.</text>
</comment>
<reference evidence="2" key="1">
    <citation type="journal article" date="2023" name="Front. Plant Sci.">
        <title>Chromosomal-level genome assembly of Melastoma candidum provides insights into trichome evolution.</title>
        <authorList>
            <person name="Zhong Y."/>
            <person name="Wu W."/>
            <person name="Sun C."/>
            <person name="Zou P."/>
            <person name="Liu Y."/>
            <person name="Dai S."/>
            <person name="Zhou R."/>
        </authorList>
    </citation>
    <scope>NUCLEOTIDE SEQUENCE [LARGE SCALE GENOMIC DNA]</scope>
</reference>
<accession>A0ACB9MNR4</accession>
<name>A0ACB9MNR4_9MYRT</name>